<dbReference type="GO" id="GO:0060147">
    <property type="term" value="P:regulation of post-transcriptional gene silencing"/>
    <property type="evidence" value="ECO:0007669"/>
    <property type="project" value="InterPro"/>
</dbReference>
<feature type="compositionally biased region" description="Acidic residues" evidence="1">
    <location>
        <begin position="608"/>
        <end position="627"/>
    </location>
</feature>
<dbReference type="Proteomes" id="UP000261660">
    <property type="component" value="Unplaced"/>
</dbReference>
<dbReference type="FunCoup" id="A0A3Q3FFG6">
    <property type="interactions" value="671"/>
</dbReference>
<dbReference type="SUPFAM" id="SSF48371">
    <property type="entry name" value="ARM repeat"/>
    <property type="match status" value="1"/>
</dbReference>
<evidence type="ECO:0000313" key="5">
    <source>
        <dbReference type="Proteomes" id="UP000261660"/>
    </source>
</evidence>
<sequence>TVRTLVAAVLKEKGPNGQITQSSIQGPALEALWQQCCSDSALVRSACCDAVVLLADQGHADLQHVLNSVLNLLPSANVQGLIKVIGRLLQMQADQRDGGTPFTCPYSINSPHPFITVLENRADCWPALLLEIDDFIQQAADNEAAYIAMLVPFLRYLYCEPQRQPQHALLRHGLLRVLLPKHPGSEQGQTSSVSDSMLLCLCQLVPHMQVDSVEAVLELCGFVDALLQGLVSSSEERWRSEKVVLLLQLLCACQLLSLIPEESELSPWMSPVLVLPVLQLLSCLSLTEALADRRIHKLNQDLAHKLLQRISRETDKPGQLPLPLSSWFSELSVAMSVLRKLADDEAAAADWLLSVSSALSLSSSQQRLSSLTLMVTHAILTGQEDVCQLALNAGQAIAAADVPSLLPVLMFKLGREKNPNVSHAVLNCLPNLGTHKLCVPMLLQTLHMLASAPKLRAVAMRLMTALWKKQDRVYPELQRLLGQQDSRVVVGRDAQWEQILARAASVRDVCREPYQHGGDMLAAIKLTLNQCTRSDTATPAALALQGLQELCRAEVVDMVSTWRSLGPELSCDSRPLMVKATAELLALVPQLAVKSEQYEARPAINLPESDDDEQAKEKKEDEEEEEKDLSVPGSSYVKLMALTPVPVLPAFQLFLTSLVKQEMSQMPRGVYFSALRGGNLRSDQGKTVAGIPSFMLKTYEKNKQPGLKPGLAGLLLCYELPVQTDREGRPIDRFLVSRSRSYQQNLSSLIHEVNIQPSEWHRALLLPQAWRGFMSRAFHAALQGRRADLELQQKQGKEDPQELQYKQHCAWLDSPVVQGNSILALSGLAAVLAKYESNLPADGDGGLGAGPEFVPTSSWLSMVLNTLLSIGSSSYKPSGQVFPWFLHSQRSYSGENTASAIARSCASLALSLLVPVLVVWQRDGLVQVLSALQAGLPGSPNADDSQAVQFHSGLALGMVLSSLHHQRLDVSVQKDADLLLGSLEALESCSFNPNLEYTGCVLGLALVLSALCSSGQTDQHVHVTRTLDKLLSSLQESSGQGRMQQEVLAYSVACVGVSAFSGGIIDAAKAEEVMSSLRTLTEESQQTPGFSLALGLVVHSLSLSGHGKAEDIHPRLLAAWIKILLAEGCPTMQRLAAVNGLVALVGSESYLIQLSSELELSSQQQSRLNEVIRAITQQIITFSGAIGLQSNSACLVAHLHLAHMSTSHTHTAPQDFSYLSEKSAIRSIVDFLTEAGKKPEFSHPALVKTALTPLASVGSSFQFPPINWSAVLSPLMRLGFEDVQHQCLVLAASQAQTSQSASLFLGSWLSPPLVHSLSFQTRSHLYECLGLWMKHVAEDKLQVYLESLGLQQFQDDLRPQRVSLCRSVVQGLSQAMALPNPPNSCWTILSSTTEKIFSMEKTCFVLCYLTSQGRVPLLSLNDIIAGVLRGWPSSRVGWLLLQTFYQCRLATNANTVLKRMEWLLELMGHIRNVAYGATSVTCGDTKLATDFLFHLFSAAVVSWGDHFMPLLLGIRDRWFPWQQGSKPQTLQHSLYGGESFTELALPQCMLGVSHSLPVLLDKEPWSGQTHKFIDWLLSITEGPELSLSSSTINTAKALLALKSSNEFKKKAVWTKAYGW</sequence>
<dbReference type="InterPro" id="IPR021392">
    <property type="entry name" value="Focadhesin_C"/>
</dbReference>
<dbReference type="PANTHER" id="PTHR16212">
    <property type="entry name" value="FOCADHESIN FAMILY MEMBER"/>
    <property type="match status" value="1"/>
</dbReference>
<dbReference type="InParanoid" id="A0A3Q3FFG6"/>
<dbReference type="Pfam" id="PF11229">
    <property type="entry name" value="Focadhesin"/>
    <property type="match status" value="1"/>
</dbReference>
<keyword evidence="5" id="KW-1185">Reference proteome</keyword>
<dbReference type="InterPro" id="IPR016024">
    <property type="entry name" value="ARM-type_fold"/>
</dbReference>
<dbReference type="Pfam" id="PF12530">
    <property type="entry name" value="DUF3730"/>
    <property type="match status" value="1"/>
</dbReference>
<dbReference type="STRING" id="56723.ENSLBEP00000018911"/>
<dbReference type="InterPro" id="IPR022542">
    <property type="entry name" value="FOCAD/RST1_DUF3730"/>
</dbReference>
<evidence type="ECO:0000313" key="4">
    <source>
        <dbReference type="Ensembl" id="ENSLBEP00000018911.1"/>
    </source>
</evidence>
<dbReference type="GeneTree" id="ENSGT00390000004438"/>
<protein>
    <submittedName>
        <fullName evidence="4">Focadhesin</fullName>
    </submittedName>
</protein>
<dbReference type="InterPro" id="IPR045163">
    <property type="entry name" value="Focadhesin/RST1"/>
</dbReference>
<reference evidence="4" key="1">
    <citation type="submission" date="2025-08" db="UniProtKB">
        <authorList>
            <consortium name="Ensembl"/>
        </authorList>
    </citation>
    <scope>IDENTIFICATION</scope>
</reference>
<name>A0A3Q3FFG6_9LABR</name>
<dbReference type="PANTHER" id="PTHR16212:SF4">
    <property type="entry name" value="FOCADHESIN"/>
    <property type="match status" value="1"/>
</dbReference>
<accession>A0A3Q3FFG6</accession>
<feature type="region of interest" description="Disordered" evidence="1">
    <location>
        <begin position="599"/>
        <end position="630"/>
    </location>
</feature>
<feature type="domain" description="Focadhesin C-terminal" evidence="2">
    <location>
        <begin position="1074"/>
        <end position="1399"/>
    </location>
</feature>
<evidence type="ECO:0000259" key="2">
    <source>
        <dbReference type="Pfam" id="PF11229"/>
    </source>
</evidence>
<dbReference type="Ensembl" id="ENSLBET00000019941.1">
    <property type="protein sequence ID" value="ENSLBEP00000018911.1"/>
    <property type="gene ID" value="ENSLBEG00000014253.1"/>
</dbReference>
<organism evidence="4 5">
    <name type="scientific">Labrus bergylta</name>
    <name type="common">ballan wrasse</name>
    <dbReference type="NCBI Taxonomy" id="56723"/>
    <lineage>
        <taxon>Eukaryota</taxon>
        <taxon>Metazoa</taxon>
        <taxon>Chordata</taxon>
        <taxon>Craniata</taxon>
        <taxon>Vertebrata</taxon>
        <taxon>Euteleostomi</taxon>
        <taxon>Actinopterygii</taxon>
        <taxon>Neopterygii</taxon>
        <taxon>Teleostei</taxon>
        <taxon>Neoteleostei</taxon>
        <taxon>Acanthomorphata</taxon>
        <taxon>Eupercaria</taxon>
        <taxon>Labriformes</taxon>
        <taxon>Labridae</taxon>
        <taxon>Labrus</taxon>
    </lineage>
</organism>
<feature type="domain" description="DUF3730" evidence="3">
    <location>
        <begin position="406"/>
        <end position="599"/>
    </location>
</feature>
<reference evidence="4" key="2">
    <citation type="submission" date="2025-09" db="UniProtKB">
        <authorList>
            <consortium name="Ensembl"/>
        </authorList>
    </citation>
    <scope>IDENTIFICATION</scope>
</reference>
<evidence type="ECO:0000256" key="1">
    <source>
        <dbReference type="SAM" id="MobiDB-lite"/>
    </source>
</evidence>
<proteinExistence type="predicted"/>
<evidence type="ECO:0000259" key="3">
    <source>
        <dbReference type="Pfam" id="PF12530"/>
    </source>
</evidence>